<organism evidence="4">
    <name type="scientific">Sesamum angustifolium</name>
    <dbReference type="NCBI Taxonomy" id="2727405"/>
    <lineage>
        <taxon>Eukaryota</taxon>
        <taxon>Viridiplantae</taxon>
        <taxon>Streptophyta</taxon>
        <taxon>Embryophyta</taxon>
        <taxon>Tracheophyta</taxon>
        <taxon>Spermatophyta</taxon>
        <taxon>Magnoliopsida</taxon>
        <taxon>eudicotyledons</taxon>
        <taxon>Gunneridae</taxon>
        <taxon>Pentapetalae</taxon>
        <taxon>asterids</taxon>
        <taxon>lamiids</taxon>
        <taxon>Lamiales</taxon>
        <taxon>Pedaliaceae</taxon>
        <taxon>Sesamum</taxon>
    </lineage>
</organism>
<feature type="non-terminal residue" evidence="4">
    <location>
        <position position="1"/>
    </location>
</feature>
<sequence>VYVPLIFFYQADELRGLISTNHTQICQQLKQSLSNTLTLFYPLAGRIQDGSVVECNDAGAEFIEALVQAQLNDALQEPIIEQLKHFTVDATAGPSRDGPCRGESHFL</sequence>
<comment type="similarity">
    <text evidence="1">Belongs to the plant acyltransferase family.</text>
</comment>
<dbReference type="EMBL" id="JACGWK010000148">
    <property type="protein sequence ID" value="KAL0305104.1"/>
    <property type="molecule type" value="Genomic_DNA"/>
</dbReference>
<evidence type="ECO:0000256" key="3">
    <source>
        <dbReference type="ARBA" id="ARBA00023315"/>
    </source>
</evidence>
<evidence type="ECO:0000313" key="4">
    <source>
        <dbReference type="EMBL" id="KAL0305104.1"/>
    </source>
</evidence>
<gene>
    <name evidence="4" type="ORF">Sangu_3050600</name>
</gene>
<keyword evidence="2" id="KW-0808">Transferase</keyword>
<dbReference type="GO" id="GO:0016746">
    <property type="term" value="F:acyltransferase activity"/>
    <property type="evidence" value="ECO:0007669"/>
    <property type="project" value="UniProtKB-KW"/>
</dbReference>
<dbReference type="PANTHER" id="PTHR31623">
    <property type="entry name" value="F21J9.9"/>
    <property type="match status" value="1"/>
</dbReference>
<proteinExistence type="inferred from homology"/>
<evidence type="ECO:0000256" key="1">
    <source>
        <dbReference type="ARBA" id="ARBA00009861"/>
    </source>
</evidence>
<dbReference type="PANTHER" id="PTHR31623:SF17">
    <property type="entry name" value="F21J9.9"/>
    <property type="match status" value="1"/>
</dbReference>
<keyword evidence="3" id="KW-0012">Acyltransferase</keyword>
<dbReference type="AlphaFoldDB" id="A0AAW2KE77"/>
<evidence type="ECO:0000256" key="2">
    <source>
        <dbReference type="ARBA" id="ARBA00022679"/>
    </source>
</evidence>
<reference evidence="4" key="2">
    <citation type="journal article" date="2024" name="Plant">
        <title>Genomic evolution and insights into agronomic trait innovations of Sesamum species.</title>
        <authorList>
            <person name="Miao H."/>
            <person name="Wang L."/>
            <person name="Qu L."/>
            <person name="Liu H."/>
            <person name="Sun Y."/>
            <person name="Le M."/>
            <person name="Wang Q."/>
            <person name="Wei S."/>
            <person name="Zheng Y."/>
            <person name="Lin W."/>
            <person name="Duan Y."/>
            <person name="Cao H."/>
            <person name="Xiong S."/>
            <person name="Wang X."/>
            <person name="Wei L."/>
            <person name="Li C."/>
            <person name="Ma Q."/>
            <person name="Ju M."/>
            <person name="Zhao R."/>
            <person name="Li G."/>
            <person name="Mu C."/>
            <person name="Tian Q."/>
            <person name="Mei H."/>
            <person name="Zhang T."/>
            <person name="Gao T."/>
            <person name="Zhang H."/>
        </authorList>
    </citation>
    <scope>NUCLEOTIDE SEQUENCE</scope>
    <source>
        <strain evidence="4">G01</strain>
    </source>
</reference>
<dbReference type="Pfam" id="PF02458">
    <property type="entry name" value="Transferase"/>
    <property type="match status" value="1"/>
</dbReference>
<protein>
    <submittedName>
        <fullName evidence="4">Vinorine synthase</fullName>
    </submittedName>
</protein>
<comment type="caution">
    <text evidence="4">The sequence shown here is derived from an EMBL/GenBank/DDBJ whole genome shotgun (WGS) entry which is preliminary data.</text>
</comment>
<accession>A0AAW2KE77</accession>
<reference evidence="4" key="1">
    <citation type="submission" date="2020-06" db="EMBL/GenBank/DDBJ databases">
        <authorList>
            <person name="Li T."/>
            <person name="Hu X."/>
            <person name="Zhang T."/>
            <person name="Song X."/>
            <person name="Zhang H."/>
            <person name="Dai N."/>
            <person name="Sheng W."/>
            <person name="Hou X."/>
            <person name="Wei L."/>
        </authorList>
    </citation>
    <scope>NUCLEOTIDE SEQUENCE</scope>
    <source>
        <strain evidence="4">G01</strain>
        <tissue evidence="4">Leaf</tissue>
    </source>
</reference>
<dbReference type="Gene3D" id="3.30.559.10">
    <property type="entry name" value="Chloramphenicol acetyltransferase-like domain"/>
    <property type="match status" value="1"/>
</dbReference>
<dbReference type="InterPro" id="IPR023213">
    <property type="entry name" value="CAT-like_dom_sf"/>
</dbReference>
<name>A0AAW2KE77_9LAMI</name>